<dbReference type="AlphaFoldDB" id="A0A091MMJ7"/>
<reference evidence="1 2" key="1">
    <citation type="submission" date="2014-04" db="EMBL/GenBank/DDBJ databases">
        <title>Genome evolution of avian class.</title>
        <authorList>
            <person name="Zhang G."/>
            <person name="Li C."/>
        </authorList>
    </citation>
    <scope>NUCLEOTIDE SEQUENCE [LARGE SCALE GENOMIC DNA]</scope>
    <source>
        <strain evidence="1">BGI_N310</strain>
    </source>
</reference>
<dbReference type="InterPro" id="IPR036322">
    <property type="entry name" value="WD40_repeat_dom_sf"/>
</dbReference>
<evidence type="ECO:0000313" key="1">
    <source>
        <dbReference type="EMBL" id="KFP76253.1"/>
    </source>
</evidence>
<protein>
    <submittedName>
        <fullName evidence="1">Cirhin</fullName>
    </submittedName>
</protein>
<name>A0A091MMJ7_9PASS</name>
<sequence>QVPKVPQLVPPAYQLQFSADSESLFVASAQGSVHVLQLLEPEGCKHLHTLQPPSGCSEAVYLLASSTDGQWLA</sequence>
<keyword evidence="2" id="KW-1185">Reference proteome</keyword>
<dbReference type="Gene3D" id="2.130.10.10">
    <property type="entry name" value="YVTN repeat-like/Quinoprotein amine dehydrogenase"/>
    <property type="match status" value="1"/>
</dbReference>
<feature type="non-terminal residue" evidence="1">
    <location>
        <position position="1"/>
    </location>
</feature>
<proteinExistence type="predicted"/>
<evidence type="ECO:0000313" key="2">
    <source>
        <dbReference type="Proteomes" id="UP000053537"/>
    </source>
</evidence>
<organism evidence="1 2">
    <name type="scientific">Acanthisitta chloris</name>
    <name type="common">rifleman</name>
    <dbReference type="NCBI Taxonomy" id="57068"/>
    <lineage>
        <taxon>Eukaryota</taxon>
        <taxon>Metazoa</taxon>
        <taxon>Chordata</taxon>
        <taxon>Craniata</taxon>
        <taxon>Vertebrata</taxon>
        <taxon>Euteleostomi</taxon>
        <taxon>Archelosauria</taxon>
        <taxon>Archosauria</taxon>
        <taxon>Dinosauria</taxon>
        <taxon>Saurischia</taxon>
        <taxon>Theropoda</taxon>
        <taxon>Coelurosauria</taxon>
        <taxon>Aves</taxon>
        <taxon>Neognathae</taxon>
        <taxon>Neoaves</taxon>
        <taxon>Telluraves</taxon>
        <taxon>Australaves</taxon>
        <taxon>Passeriformes</taxon>
        <taxon>Acanthisittidae</taxon>
        <taxon>Acanthisitta</taxon>
    </lineage>
</organism>
<dbReference type="InterPro" id="IPR015943">
    <property type="entry name" value="WD40/YVTN_repeat-like_dom_sf"/>
</dbReference>
<dbReference type="EMBL" id="KK830644">
    <property type="protein sequence ID" value="KFP76253.1"/>
    <property type="molecule type" value="Genomic_DNA"/>
</dbReference>
<dbReference type="SUPFAM" id="SSF50978">
    <property type="entry name" value="WD40 repeat-like"/>
    <property type="match status" value="1"/>
</dbReference>
<dbReference type="Proteomes" id="UP000053537">
    <property type="component" value="Unassembled WGS sequence"/>
</dbReference>
<accession>A0A091MMJ7</accession>
<gene>
    <name evidence="1" type="ORF">N310_06557</name>
</gene>
<feature type="non-terminal residue" evidence="1">
    <location>
        <position position="73"/>
    </location>
</feature>